<name>A0ABV8X3Y8_9LACT</name>
<accession>A0ABV8X3Y8</accession>
<evidence type="ECO:0000313" key="2">
    <source>
        <dbReference type="Proteomes" id="UP001595817"/>
    </source>
</evidence>
<proteinExistence type="predicted"/>
<dbReference type="RefSeq" id="WP_378151986.1">
    <property type="nucleotide sequence ID" value="NZ_JBHSEC010000002.1"/>
</dbReference>
<protein>
    <submittedName>
        <fullName evidence="1">YlaI family protein</fullName>
    </submittedName>
</protein>
<dbReference type="Pfam" id="PF09963">
    <property type="entry name" value="DUF2197"/>
    <property type="match status" value="1"/>
</dbReference>
<sequence>MKVKCVLCDRLEELNEDTSMAKRLKNRPIHTYMCEECTKRIADRTCERIATGNFKFYRSSSKIEKDF</sequence>
<dbReference type="InterPro" id="IPR019241">
    <property type="entry name" value="DUF2197"/>
</dbReference>
<dbReference type="EMBL" id="JBHSEC010000002">
    <property type="protein sequence ID" value="MFC4409347.1"/>
    <property type="molecule type" value="Genomic_DNA"/>
</dbReference>
<dbReference type="Proteomes" id="UP001595817">
    <property type="component" value="Unassembled WGS sequence"/>
</dbReference>
<reference evidence="2" key="1">
    <citation type="journal article" date="2019" name="Int. J. Syst. Evol. Microbiol.">
        <title>The Global Catalogue of Microorganisms (GCM) 10K type strain sequencing project: providing services to taxonomists for standard genome sequencing and annotation.</title>
        <authorList>
            <consortium name="The Broad Institute Genomics Platform"/>
            <consortium name="The Broad Institute Genome Sequencing Center for Infectious Disease"/>
            <person name="Wu L."/>
            <person name="Ma J."/>
        </authorList>
    </citation>
    <scope>NUCLEOTIDE SEQUENCE [LARGE SCALE GENOMIC DNA]</scope>
    <source>
        <strain evidence="2">CCUG 59778</strain>
    </source>
</reference>
<gene>
    <name evidence="1" type="ORF">ACFOZY_02730</name>
</gene>
<organism evidence="1 2">
    <name type="scientific">Chungangia koreensis</name>
    <dbReference type="NCBI Taxonomy" id="752657"/>
    <lineage>
        <taxon>Bacteria</taxon>
        <taxon>Bacillati</taxon>
        <taxon>Bacillota</taxon>
        <taxon>Bacilli</taxon>
        <taxon>Lactobacillales</taxon>
        <taxon>Chungangia</taxon>
    </lineage>
</organism>
<keyword evidence="2" id="KW-1185">Reference proteome</keyword>
<evidence type="ECO:0000313" key="1">
    <source>
        <dbReference type="EMBL" id="MFC4409347.1"/>
    </source>
</evidence>
<comment type="caution">
    <text evidence="1">The sequence shown here is derived from an EMBL/GenBank/DDBJ whole genome shotgun (WGS) entry which is preliminary data.</text>
</comment>